<dbReference type="InterPro" id="IPR015943">
    <property type="entry name" value="WD40/YVTN_repeat-like_dom_sf"/>
</dbReference>
<dbReference type="InterPro" id="IPR050844">
    <property type="entry name" value="Coatomer_complex_subunit"/>
</dbReference>
<feature type="compositionally biased region" description="Low complexity" evidence="4">
    <location>
        <begin position="479"/>
        <end position="494"/>
    </location>
</feature>
<feature type="repeat" description="WD" evidence="3">
    <location>
        <begin position="131"/>
        <end position="165"/>
    </location>
</feature>
<evidence type="ECO:0000256" key="2">
    <source>
        <dbReference type="ARBA" id="ARBA00022737"/>
    </source>
</evidence>
<dbReference type="KEGG" id="pfd:PFDG_00342"/>
<dbReference type="GO" id="GO:0006890">
    <property type="term" value="P:retrograde vesicle-mediated transport, Golgi to endoplasmic reticulum"/>
    <property type="evidence" value="ECO:0007669"/>
    <property type="project" value="TreeGrafter"/>
</dbReference>
<dbReference type="Gene3D" id="1.25.40.470">
    <property type="match status" value="1"/>
</dbReference>
<feature type="repeat" description="WD" evidence="3">
    <location>
        <begin position="89"/>
        <end position="121"/>
    </location>
</feature>
<dbReference type="GO" id="GO:0006888">
    <property type="term" value="P:endoplasmic reticulum to Golgi vesicle-mediated transport"/>
    <property type="evidence" value="ECO:0007669"/>
    <property type="project" value="TreeGrafter"/>
</dbReference>
<dbReference type="Pfam" id="PF00400">
    <property type="entry name" value="WD40"/>
    <property type="match status" value="5"/>
</dbReference>
<dbReference type="PROSITE" id="PS50082">
    <property type="entry name" value="WD_REPEATS_2"/>
    <property type="match status" value="6"/>
</dbReference>
<protein>
    <submittedName>
        <fullName evidence="7">Uncharacterized protein</fullName>
    </submittedName>
</protein>
<keyword evidence="2" id="KW-0677">Repeat</keyword>
<dbReference type="GO" id="GO:0006891">
    <property type="term" value="P:intra-Golgi vesicle-mediated transport"/>
    <property type="evidence" value="ECO:0007669"/>
    <property type="project" value="TreeGrafter"/>
</dbReference>
<feature type="region of interest" description="Disordered" evidence="4">
    <location>
        <begin position="518"/>
        <end position="549"/>
    </location>
</feature>
<dbReference type="InterPro" id="IPR020472">
    <property type="entry name" value="WD40_PAC1"/>
</dbReference>
<dbReference type="InterPro" id="IPR056176">
    <property type="entry name" value="TPR_COPA_B"/>
</dbReference>
<evidence type="ECO:0000259" key="5">
    <source>
        <dbReference type="Pfam" id="PF06957"/>
    </source>
</evidence>
<feature type="domain" description="Coatomer alpha subunit C-terminal" evidence="5">
    <location>
        <begin position="1143"/>
        <end position="1531"/>
    </location>
</feature>
<dbReference type="Pfam" id="PF23953">
    <property type="entry name" value="TPR_COPA_B"/>
    <property type="match status" value="1"/>
</dbReference>
<dbReference type="PRINTS" id="PR00320">
    <property type="entry name" value="GPROTEINBRPT"/>
</dbReference>
<evidence type="ECO:0000313" key="7">
    <source>
        <dbReference type="EMBL" id="KOB85060.1"/>
    </source>
</evidence>
<dbReference type="OrthoDB" id="10261470at2759"/>
<dbReference type="GO" id="GO:0005198">
    <property type="term" value="F:structural molecule activity"/>
    <property type="evidence" value="ECO:0007669"/>
    <property type="project" value="InterPro"/>
</dbReference>
<keyword evidence="1 3" id="KW-0853">WD repeat</keyword>
<dbReference type="GO" id="GO:0006886">
    <property type="term" value="P:intracellular protein transport"/>
    <property type="evidence" value="ECO:0007669"/>
    <property type="project" value="InterPro"/>
</dbReference>
<dbReference type="FunFam" id="1.25.40.470:FF:000014">
    <property type="entry name" value="Coatomer subunit alpha"/>
    <property type="match status" value="1"/>
</dbReference>
<dbReference type="FunFam" id="2.130.10.10:FF:000752">
    <property type="entry name" value="Coatomer alpha subunit, putative"/>
    <property type="match status" value="1"/>
</dbReference>
<feature type="repeat" description="WD" evidence="3">
    <location>
        <begin position="310"/>
        <end position="352"/>
    </location>
</feature>
<evidence type="ECO:0000256" key="3">
    <source>
        <dbReference type="PROSITE-ProRule" id="PRU00221"/>
    </source>
</evidence>
<dbReference type="PANTHER" id="PTHR19876">
    <property type="entry name" value="COATOMER"/>
    <property type="match status" value="1"/>
</dbReference>
<organism evidence="7 8">
    <name type="scientific">Plasmodium falciparum (isolate Dd2)</name>
    <dbReference type="NCBI Taxonomy" id="57267"/>
    <lineage>
        <taxon>Eukaryota</taxon>
        <taxon>Sar</taxon>
        <taxon>Alveolata</taxon>
        <taxon>Apicomplexa</taxon>
        <taxon>Aconoidasida</taxon>
        <taxon>Haemosporida</taxon>
        <taxon>Plasmodiidae</taxon>
        <taxon>Plasmodium</taxon>
        <taxon>Plasmodium (Laverania)</taxon>
    </lineage>
</organism>
<accession>A0A0L7LXS6</accession>
<evidence type="ECO:0000313" key="8">
    <source>
        <dbReference type="Proteomes" id="UP000054282"/>
    </source>
</evidence>
<dbReference type="SUPFAM" id="SSF50978">
    <property type="entry name" value="WD40 repeat-like"/>
    <property type="match status" value="1"/>
</dbReference>
<dbReference type="Gene3D" id="2.130.10.10">
    <property type="entry name" value="YVTN repeat-like/Quinoprotein amine dehydrogenase"/>
    <property type="match status" value="2"/>
</dbReference>
<name>A0A0L7LXS6_PLAF4</name>
<dbReference type="CDD" id="cd00200">
    <property type="entry name" value="WD40"/>
    <property type="match status" value="1"/>
</dbReference>
<evidence type="ECO:0000256" key="4">
    <source>
        <dbReference type="SAM" id="MobiDB-lite"/>
    </source>
</evidence>
<dbReference type="InterPro" id="IPR019775">
    <property type="entry name" value="WD40_repeat_CS"/>
</dbReference>
<reference evidence="8" key="1">
    <citation type="submission" date="2006-09" db="EMBL/GenBank/DDBJ databases">
        <title>Annotation of Plasmodium falciparum Dd2.</title>
        <authorList>
            <consortium name="The Broad Institute Genome Sequencing Platform"/>
            <person name="Volkman S.K."/>
            <person name="Neafsey D.E."/>
            <person name="Dash A.P."/>
            <person name="Chitnis C.E."/>
            <person name="Hartl D.L."/>
            <person name="Young S.K."/>
            <person name="Zeng Q."/>
            <person name="Koehrsen M."/>
            <person name="Alvarado L."/>
            <person name="Berlin A."/>
            <person name="Borenstein D."/>
            <person name="Chapman S.B."/>
            <person name="Chen Z."/>
            <person name="Engels R."/>
            <person name="Freedman E."/>
            <person name="Gellesch M."/>
            <person name="Goldberg J."/>
            <person name="Griggs A."/>
            <person name="Gujja S."/>
            <person name="Heilman E.R."/>
            <person name="Heiman D.I."/>
            <person name="Howarth C."/>
            <person name="Jen D."/>
            <person name="Larson L."/>
            <person name="Mehta T."/>
            <person name="Neiman D."/>
            <person name="Park D."/>
            <person name="Pearson M."/>
            <person name="Roberts A."/>
            <person name="Saif S."/>
            <person name="Shea T."/>
            <person name="Shenoy N."/>
            <person name="Sisk P."/>
            <person name="Stolte C."/>
            <person name="Sykes S."/>
            <person name="Walk T."/>
            <person name="White J."/>
            <person name="Yandava C."/>
            <person name="Haas B."/>
            <person name="Henn M.R."/>
            <person name="Nusbaum C."/>
            <person name="Birren B."/>
        </authorList>
    </citation>
    <scope>NUCLEOTIDE SEQUENCE [LARGE SCALE GENOMIC DNA]</scope>
</reference>
<dbReference type="FunFam" id="2.130.10.10:FF:000753">
    <property type="entry name" value="Coatomer alpha subunit, putative"/>
    <property type="match status" value="1"/>
</dbReference>
<dbReference type="SMART" id="SM00320">
    <property type="entry name" value="WD40"/>
    <property type="match status" value="7"/>
</dbReference>
<evidence type="ECO:0000256" key="1">
    <source>
        <dbReference type="ARBA" id="ARBA00022574"/>
    </source>
</evidence>
<dbReference type="PROSITE" id="PS50294">
    <property type="entry name" value="WD_REPEATS_REGION"/>
    <property type="match status" value="5"/>
</dbReference>
<dbReference type="EMBL" id="DS016089">
    <property type="protein sequence ID" value="KOB85060.1"/>
    <property type="molecule type" value="Genomic_DNA"/>
</dbReference>
<gene>
    <name evidence="7" type="ORF">PFDG_00342</name>
</gene>
<dbReference type="InterPro" id="IPR036322">
    <property type="entry name" value="WD40_repeat_dom_sf"/>
</dbReference>
<dbReference type="Proteomes" id="UP000054282">
    <property type="component" value="Unassembled WGS sequence"/>
</dbReference>
<dbReference type="InterPro" id="IPR010714">
    <property type="entry name" value="Coatomer_asu_C"/>
</dbReference>
<proteinExistence type="predicted"/>
<dbReference type="PANTHER" id="PTHR19876:SF1">
    <property type="entry name" value="COATOMER SUBUNIT ALPHA"/>
    <property type="match status" value="1"/>
</dbReference>
<sequence>MLVKCETKSQRVKSISFHPKINMILAGLHNGVIQLWDYRIGILIDKFEEHEGPVRGIDFHNVQPLFVSGADDYLIKVWNIHLKKCVFNLVGHLDYIRKVQFHEEYPWILSASDDQTIRIWNWQSRVCIAILTGHNHYVMCAEFHPNLDYIISCSLDKTLRVWDIKLLREKNVISKGDHLDSSINNNNNNNIGRGVLNNNTYYSNNYLHPLNDKSYGLSKNVSNSDFLSNNQHNNNSSGVGNSYSFISNQQSINMFGASDAVCKFILEGHEKGVNCCTFHHNLPLIASGSDDKLIKIWRFNDSKCWELDTLRGHFNNVSSLVFHRTNDDLLLSNSEDHTIRIWDINKRSCIHTFRRENDRFWILSFKVNSKLIAAGHDSGMVIFKFHKEKCPFDKYEHYLFYCKDKQICLYDIIKDTNTTLCPVRKYGNVMSNGYHQLIYNQFCTTYIAIIFIYKEDSMHRTNGSSHQDDEIDEDDESTNHNLYNNNNNNNNKNNITHQQQYYSFDLIIWENKSARMNNNNNNNNMSNNMSNNNNNYHNPNNPSSSSFNFFKPWSSRKDQSIKNNTNKNNIHHSNNINNVNNVNCGDDVKYIIKNKYCCFATFISRNKYIFVEKKNNNNYVLNIHNIPEDNLYKKIEVPFKVDRVHSLNNNRIIIFGEHHIYLYDMNLKKILNEIHHTDTIISVEVIKDYIAFVFKYNIVITTIDLQHLCTTHEYIRIKSGIWDERKNNNSNVFIYNTLSHLKYILINGEKGLIKYMDETVYLFKIYNNHLYYINRQENVKNILLNDTEYLFKMCLINNDEHMAYQYLNMNTSNKKKKNTMLNNNNNNNNNNNVVPLNEKKKLYFSYNLIGYIKKKGFANLAVQMVNNNNTLFNLSVQLGHLNNALKAAKKIDKTHIWNILSVHALMLGNFEIAEYALQRTKSYDKLSFLYFFSGHIEKLKKMLSISMIRNDFISIFLNSLYLGDIEQRINIFIQQNQLNLALLCSHLYNIPINLSDKQCEFDINECNYCPKKSYYLCPPIPILKIDDTLNTSQKKKNNIPSFSDHINTNQTKKNVMNNLNNNNTQMNVTNNILWNNSYNWPVINYEQTNYKIKTPTELNEKQDAYLKDKNNPIYNVHTNYKDHLTRGDKTNISQEHITNILTDEKKKKDEESYNSEVNKFEGKSDFSDENDIWKNDVNDEDINIMDLDIQDNQNILNKQSLKIEKGENILQQSLKRNGKIIDFIRTGNISTSLKLISKKYGIVHMEPFKPIIKNIYISTYVYITPMQNLEPLKIPVHMNENNLNNIYITKHFLYTQIKKAHKLVTLGKFTQALNLFRNILYHMIFVETNESEQDLYDYLEMVISYILAMRLEEERNVTSTSDPRRSLELMAYFTCCSLQNSHLYLVLRRGMGLAWKAQNFVTAGSVTKGKNKHKYGHIYKYFAKRLINGNYENIKGAEEEIVKAKKILLMCEQKSTEQFDIDYDPNDYSNDKIKTYKYNMKICCVSLTRIKPKDEVVICPFCQSVAKKEFTSTICPNCLVAKLGIKALGFDFLNKNI</sequence>
<dbReference type="OMA" id="EMTYQKQ"/>
<dbReference type="PROSITE" id="PS00678">
    <property type="entry name" value="WD_REPEATS_1"/>
    <property type="match status" value="1"/>
</dbReference>
<dbReference type="Pfam" id="PF06957">
    <property type="entry name" value="COPI_C"/>
    <property type="match status" value="1"/>
</dbReference>
<reference evidence="8" key="2">
    <citation type="submission" date="2006-09" db="EMBL/GenBank/DDBJ databases">
        <title>The genome sequence of Plasmodium falciparum Dd2.</title>
        <authorList>
            <consortium name="The Broad Institute Genome Sequencing Platform"/>
            <person name="Birren B."/>
            <person name="Lander E."/>
            <person name="Galagan J."/>
            <person name="Nusbaum C."/>
            <person name="Devon K."/>
            <person name="Henn M."/>
            <person name="Jaffe D."/>
            <person name="Butler J."/>
            <person name="Alvarez P."/>
            <person name="Gnerre S."/>
            <person name="Grabherr M."/>
            <person name="Kleber M."/>
            <person name="Mauceli E."/>
            <person name="Brockman W."/>
            <person name="MacCallum I.A."/>
            <person name="Rounsley S."/>
            <person name="Young S."/>
            <person name="LaButti K."/>
            <person name="Pushparaj V."/>
            <person name="DeCaprio D."/>
            <person name="Crawford M."/>
            <person name="Koehrsen M."/>
            <person name="Engels R."/>
            <person name="Montgomery P."/>
            <person name="Pearson M."/>
            <person name="Howarth C."/>
            <person name="Larson L."/>
            <person name="Luoma S."/>
            <person name="White J."/>
            <person name="Kodira C."/>
            <person name="Zeng Q."/>
            <person name="O'Leary S."/>
            <person name="Yandava C."/>
            <person name="Alvarado L."/>
            <person name="Wirth D."/>
            <person name="Volkman S."/>
            <person name="Hartl D."/>
        </authorList>
    </citation>
    <scope>NUCLEOTIDE SEQUENCE [LARGE SCALE GENOMIC DNA]</scope>
</reference>
<dbReference type="InterPro" id="IPR001680">
    <property type="entry name" value="WD40_rpt"/>
</dbReference>
<feature type="region of interest" description="Disordered" evidence="4">
    <location>
        <begin position="462"/>
        <end position="494"/>
    </location>
</feature>
<feature type="repeat" description="WD" evidence="3">
    <location>
        <begin position="266"/>
        <end position="307"/>
    </location>
</feature>
<feature type="domain" description="COPA/B TPR" evidence="6">
    <location>
        <begin position="851"/>
        <end position="988"/>
    </location>
</feature>
<dbReference type="GO" id="GO:0030126">
    <property type="term" value="C:COPI vesicle coat"/>
    <property type="evidence" value="ECO:0007669"/>
    <property type="project" value="InterPro"/>
</dbReference>
<feature type="repeat" description="WD" evidence="3">
    <location>
        <begin position="47"/>
        <end position="80"/>
    </location>
</feature>
<evidence type="ECO:0000259" key="6">
    <source>
        <dbReference type="Pfam" id="PF23953"/>
    </source>
</evidence>
<feature type="repeat" description="WD" evidence="3">
    <location>
        <begin position="5"/>
        <end position="39"/>
    </location>
</feature>